<evidence type="ECO:0000259" key="4">
    <source>
        <dbReference type="Pfam" id="PF06094"/>
    </source>
</evidence>
<evidence type="ECO:0000256" key="1">
    <source>
        <dbReference type="ARBA" id="ARBA00008861"/>
    </source>
</evidence>
<dbReference type="OMA" id="NEKLECW"/>
<dbReference type="InterPro" id="IPR039126">
    <property type="entry name" value="GGACT"/>
</dbReference>
<evidence type="ECO:0000313" key="6">
    <source>
        <dbReference type="Proteomes" id="UP000015102"/>
    </source>
</evidence>
<dbReference type="InterPro" id="IPR009288">
    <property type="entry name" value="AIG2-like_dom"/>
</dbReference>
<dbReference type="Proteomes" id="UP000015102">
    <property type="component" value="Unassembled WGS sequence"/>
</dbReference>
<dbReference type="AlphaFoldDB" id="T1GP59"/>
<dbReference type="STRING" id="36166.T1GP59"/>
<name>T1GP59_MEGSC</name>
<organism evidence="5 6">
    <name type="scientific">Megaselia scalaris</name>
    <name type="common">Humpbacked fly</name>
    <name type="synonym">Phora scalaris</name>
    <dbReference type="NCBI Taxonomy" id="36166"/>
    <lineage>
        <taxon>Eukaryota</taxon>
        <taxon>Metazoa</taxon>
        <taxon>Ecdysozoa</taxon>
        <taxon>Arthropoda</taxon>
        <taxon>Hexapoda</taxon>
        <taxon>Insecta</taxon>
        <taxon>Pterygota</taxon>
        <taxon>Neoptera</taxon>
        <taxon>Endopterygota</taxon>
        <taxon>Diptera</taxon>
        <taxon>Brachycera</taxon>
        <taxon>Muscomorpha</taxon>
        <taxon>Platypezoidea</taxon>
        <taxon>Phoridae</taxon>
        <taxon>Megaseliini</taxon>
        <taxon>Megaselia</taxon>
    </lineage>
</organism>
<dbReference type="PANTHER" id="PTHR12510:SF4">
    <property type="entry name" value="GAMMA-GLUTAMYLAMINECYCLOTRANSFERASE"/>
    <property type="match status" value="1"/>
</dbReference>
<dbReference type="PANTHER" id="PTHR12510">
    <property type="entry name" value="TROPONIN C-AKIN-1 PROTEIN"/>
    <property type="match status" value="1"/>
</dbReference>
<dbReference type="HOGENOM" id="CLU_083466_1_0_1"/>
<dbReference type="Gene3D" id="3.10.490.10">
    <property type="entry name" value="Gamma-glutamyl cyclotransferase-like"/>
    <property type="match status" value="1"/>
</dbReference>
<feature type="domain" description="Gamma-glutamylcyclotransferase AIG2-like" evidence="4">
    <location>
        <begin position="11"/>
        <end position="129"/>
    </location>
</feature>
<dbReference type="Pfam" id="PF06094">
    <property type="entry name" value="GGACT"/>
    <property type="match status" value="1"/>
</dbReference>
<dbReference type="GO" id="GO:0061929">
    <property type="term" value="F:gamma-glutamylaminecyclotransferase activity"/>
    <property type="evidence" value="ECO:0007669"/>
    <property type="project" value="InterPro"/>
</dbReference>
<dbReference type="SUPFAM" id="SSF110857">
    <property type="entry name" value="Gamma-glutamyl cyclotransferase-like"/>
    <property type="match status" value="1"/>
</dbReference>
<evidence type="ECO:0000313" key="5">
    <source>
        <dbReference type="EnsemblMetazoa" id="MESCA005376-PA"/>
    </source>
</evidence>
<reference evidence="6" key="1">
    <citation type="submission" date="2013-02" db="EMBL/GenBank/DDBJ databases">
        <authorList>
            <person name="Hughes D."/>
        </authorList>
    </citation>
    <scope>NUCLEOTIDE SEQUENCE</scope>
    <source>
        <strain>Durham</strain>
        <strain evidence="6">NC isolate 2 -- Noor lab</strain>
    </source>
</reference>
<evidence type="ECO:0000256" key="3">
    <source>
        <dbReference type="RuleBase" id="RU367036"/>
    </source>
</evidence>
<feature type="active site" description="Proton acceptor" evidence="2">
    <location>
        <position position="89"/>
    </location>
</feature>
<dbReference type="InterPro" id="IPR013024">
    <property type="entry name" value="GGCT-like"/>
</dbReference>
<dbReference type="EMBL" id="CAQQ02149898">
    <property type="status" value="NOT_ANNOTATED_CDS"/>
    <property type="molecule type" value="Genomic_DNA"/>
</dbReference>
<comment type="similarity">
    <text evidence="1 3">Belongs to the gamma-glutamylcyclotransferase family.</text>
</comment>
<dbReference type="InterPro" id="IPR036568">
    <property type="entry name" value="GGCT-like_sf"/>
</dbReference>
<accession>T1GP59</accession>
<dbReference type="EnsemblMetazoa" id="MESCA005376-RA">
    <property type="protein sequence ID" value="MESCA005376-PA"/>
    <property type="gene ID" value="MESCA005376"/>
</dbReference>
<dbReference type="CDD" id="cd06661">
    <property type="entry name" value="GGCT_like"/>
    <property type="match status" value="1"/>
</dbReference>
<evidence type="ECO:0000256" key="2">
    <source>
        <dbReference type="PIRSR" id="PIRSR639126-1"/>
    </source>
</evidence>
<sequence>MKSAVQRMHQVFVYGTLKKGQPNHYWLTKPENGVSKFLAEGKTETKFPLVIGTRYNIPFLLDKKGSGHEIEGEIYEVDDKMMGNLDILEDYPEYYDREKQNIKLSNNEITSCWLYLIRKFPEELLQKPHLTSYKDCPEQKYCERSCRNSDIRAKDDMSFSKH</sequence>
<proteinExistence type="inferred from homology"/>
<reference evidence="5" key="2">
    <citation type="submission" date="2015-06" db="UniProtKB">
        <authorList>
            <consortium name="EnsemblMetazoa"/>
        </authorList>
    </citation>
    <scope>IDENTIFICATION</scope>
</reference>
<protein>
    <recommendedName>
        <fullName evidence="3">Gamma-glutamylcyclotransferase family protein</fullName>
    </recommendedName>
</protein>
<dbReference type="GO" id="GO:0005829">
    <property type="term" value="C:cytosol"/>
    <property type="evidence" value="ECO:0007669"/>
    <property type="project" value="TreeGrafter"/>
</dbReference>
<keyword evidence="6" id="KW-1185">Reference proteome</keyword>